<dbReference type="Gene3D" id="3.40.50.10140">
    <property type="entry name" value="Toll/interleukin-1 receptor homology (TIR) domain"/>
    <property type="match status" value="1"/>
</dbReference>
<evidence type="ECO:0000313" key="4">
    <source>
        <dbReference type="Proteomes" id="UP000824927"/>
    </source>
</evidence>
<sequence>MGDVFLSYARADREQAERLAAEIEAAGYSVWWDRHIDGGSEFAAEIERRLEEAQVVLVLWSKDGVASRWVRDEAGIGLEAGKLVATSLDGTPPPIGFKQIHAIDMTDERGHSDLLRALGHRLTSLPETPAPEVERPAANRTIAILMVAMALVVVAAGFWWTNRSSDSEALANEQASEQTGVAVLPFRSLSDDENDKYFAEGVAEEILNRLSALAELRVTARSSSFQLAGTDLPVGEVAKQLGVTHLVDGTVRRNGNDWRVTAQLVRAEDGSQLWSDTYDVTGSDILAVQSEIAERAAEALGVLLDGDKRSRMAEAGIDNPEAYALFARGMELFGRVHNQGATYENLAEANEYFDRAFALEPRFWNAQVAAIDRYSHLLTDHSIGFPVGGPEMAEEARLEIERRLAAARANAPRWAYAVLDQQAIQYSNDWSDAREIVERMLREESGCSVLTSYNDWLVIRLGLVDEYIDYSRRLQKCDPLTSRTPLVAMLIYSGKVDEAIEIAETSGDNSEAMHRIHVLALVAAGRTEDAREVLDRMDPQAYYHGQAETWILAAEGDREGLENQFEKYQQQGAPDVALLHVATLMGDRETANKYAARIDARPAGPIWFANSGIVTCHCGNGFDLDATPRFKARLEEAGASLDLPSPVDWPLQR</sequence>
<proteinExistence type="predicted"/>
<dbReference type="AlphaFoldDB" id="A0A9Q3S1I1"/>
<evidence type="ECO:0000259" key="2">
    <source>
        <dbReference type="PROSITE" id="PS50104"/>
    </source>
</evidence>
<evidence type="ECO:0000313" key="3">
    <source>
        <dbReference type="EMBL" id="MBY6218495.1"/>
    </source>
</evidence>
<keyword evidence="1" id="KW-0812">Transmembrane</keyword>
<name>A0A9Q3S1I1_9SPHN</name>
<dbReference type="PROSITE" id="PS50104">
    <property type="entry name" value="TIR"/>
    <property type="match status" value="1"/>
</dbReference>
<dbReference type="SUPFAM" id="SSF52200">
    <property type="entry name" value="Toll/Interleukin receptor TIR domain"/>
    <property type="match status" value="1"/>
</dbReference>
<dbReference type="Pfam" id="PF13676">
    <property type="entry name" value="TIR_2"/>
    <property type="match status" value="1"/>
</dbReference>
<dbReference type="InterPro" id="IPR035897">
    <property type="entry name" value="Toll_tir_struct_dom_sf"/>
</dbReference>
<gene>
    <name evidence="3" type="ORF">KUV31_09080</name>
</gene>
<keyword evidence="1" id="KW-1133">Transmembrane helix</keyword>
<evidence type="ECO:0000256" key="1">
    <source>
        <dbReference type="SAM" id="Phobius"/>
    </source>
</evidence>
<dbReference type="InterPro" id="IPR000157">
    <property type="entry name" value="TIR_dom"/>
</dbReference>
<dbReference type="Gene3D" id="3.40.50.10070">
    <property type="entry name" value="TolB, N-terminal domain"/>
    <property type="match status" value="1"/>
</dbReference>
<dbReference type="Proteomes" id="UP000824927">
    <property type="component" value="Unassembled WGS sequence"/>
</dbReference>
<feature type="domain" description="TIR" evidence="2">
    <location>
        <begin position="1"/>
        <end position="122"/>
    </location>
</feature>
<dbReference type="EMBL" id="JAHVKP010000001">
    <property type="protein sequence ID" value="MBY6218495.1"/>
    <property type="molecule type" value="Genomic_DNA"/>
</dbReference>
<feature type="transmembrane region" description="Helical" evidence="1">
    <location>
        <begin position="142"/>
        <end position="160"/>
    </location>
</feature>
<comment type="caution">
    <text evidence="3">The sequence shown here is derived from an EMBL/GenBank/DDBJ whole genome shotgun (WGS) entry which is preliminary data.</text>
</comment>
<organism evidence="3 4">
    <name type="scientific">Qipengyuania aquimaris</name>
    <dbReference type="NCBI Taxonomy" id="255984"/>
    <lineage>
        <taxon>Bacteria</taxon>
        <taxon>Pseudomonadati</taxon>
        <taxon>Pseudomonadota</taxon>
        <taxon>Alphaproteobacteria</taxon>
        <taxon>Sphingomonadales</taxon>
        <taxon>Erythrobacteraceae</taxon>
        <taxon>Qipengyuania</taxon>
    </lineage>
</organism>
<dbReference type="RefSeq" id="WP_222405292.1">
    <property type="nucleotide sequence ID" value="NZ_JAHVKP010000001.1"/>
</dbReference>
<reference evidence="3" key="1">
    <citation type="submission" date="2021-06" db="EMBL/GenBank/DDBJ databases">
        <title>50 bacteria genomes isolated from Dapeng, Shenzhen, China.</title>
        <authorList>
            <person name="Zheng W."/>
            <person name="Yu S."/>
            <person name="Huang Y."/>
        </authorList>
    </citation>
    <scope>NUCLEOTIDE SEQUENCE</scope>
    <source>
        <strain evidence="3">DP4N28-2</strain>
    </source>
</reference>
<protein>
    <submittedName>
        <fullName evidence="3">TIR domain-containing protein</fullName>
    </submittedName>
</protein>
<dbReference type="GO" id="GO:0007165">
    <property type="term" value="P:signal transduction"/>
    <property type="evidence" value="ECO:0007669"/>
    <property type="project" value="InterPro"/>
</dbReference>
<accession>A0A9Q3S1I1</accession>
<keyword evidence="1" id="KW-0472">Membrane</keyword>